<comment type="caution">
    <text evidence="2">The sequence shown here is derived from an EMBL/GenBank/DDBJ whole genome shotgun (WGS) entry which is preliminary data.</text>
</comment>
<name>A0AAN8EV01_TRICO</name>
<evidence type="ECO:0000313" key="3">
    <source>
        <dbReference type="Proteomes" id="UP001331761"/>
    </source>
</evidence>
<keyword evidence="3" id="KW-1185">Reference proteome</keyword>
<sequence length="257" mass="28931">MKQLWEALPPSPHPDTLHDHISDTCLKVHALKDPFAKLGRQIDSLRRDDGSVEQRSGTYELLEMTVWKLKYQLLLYHTTHDNLLAFTPIFVATQAMRLDFNLTNGTPQVGPSSRCWRGGDASGDLSFEGPVDVNYPDHSDSDEDEEEDAGKRGPEVEETQESGADIVDVQRQESDRIQQNAEFMEQIEEDEEVVNPADLTVLVAEDLLEIDYAPGDVEPGRARLAEREVPIQPRKDQNSVWLDSDGSLGKHNRPETT</sequence>
<gene>
    <name evidence="2" type="ORF">GCK32_018048</name>
</gene>
<reference evidence="2 3" key="1">
    <citation type="submission" date="2019-10" db="EMBL/GenBank/DDBJ databases">
        <title>Assembly and Annotation for the nematode Trichostrongylus colubriformis.</title>
        <authorList>
            <person name="Martin J."/>
        </authorList>
    </citation>
    <scope>NUCLEOTIDE SEQUENCE [LARGE SCALE GENOMIC DNA]</scope>
    <source>
        <strain evidence="2">G859</strain>
        <tissue evidence="2">Whole worm</tissue>
    </source>
</reference>
<evidence type="ECO:0000256" key="1">
    <source>
        <dbReference type="SAM" id="MobiDB-lite"/>
    </source>
</evidence>
<proteinExistence type="predicted"/>
<accession>A0AAN8EV01</accession>
<feature type="compositionally biased region" description="Basic and acidic residues" evidence="1">
    <location>
        <begin position="225"/>
        <end position="237"/>
    </location>
</feature>
<dbReference type="Proteomes" id="UP001331761">
    <property type="component" value="Unassembled WGS sequence"/>
</dbReference>
<organism evidence="2 3">
    <name type="scientific">Trichostrongylus colubriformis</name>
    <name type="common">Black scour worm</name>
    <dbReference type="NCBI Taxonomy" id="6319"/>
    <lineage>
        <taxon>Eukaryota</taxon>
        <taxon>Metazoa</taxon>
        <taxon>Ecdysozoa</taxon>
        <taxon>Nematoda</taxon>
        <taxon>Chromadorea</taxon>
        <taxon>Rhabditida</taxon>
        <taxon>Rhabditina</taxon>
        <taxon>Rhabditomorpha</taxon>
        <taxon>Strongyloidea</taxon>
        <taxon>Trichostrongylidae</taxon>
        <taxon>Trichostrongylus</taxon>
    </lineage>
</organism>
<evidence type="ECO:0000313" key="2">
    <source>
        <dbReference type="EMBL" id="KAK5967271.1"/>
    </source>
</evidence>
<dbReference type="AlphaFoldDB" id="A0AAN8EV01"/>
<dbReference type="EMBL" id="WIXE01022680">
    <property type="protein sequence ID" value="KAK5967271.1"/>
    <property type="molecule type" value="Genomic_DNA"/>
</dbReference>
<feature type="region of interest" description="Disordered" evidence="1">
    <location>
        <begin position="126"/>
        <end position="166"/>
    </location>
</feature>
<feature type="region of interest" description="Disordered" evidence="1">
    <location>
        <begin position="225"/>
        <end position="257"/>
    </location>
</feature>
<protein>
    <submittedName>
        <fullName evidence="2">Uncharacterized protein</fullName>
    </submittedName>
</protein>